<dbReference type="Pfam" id="PF00005">
    <property type="entry name" value="ABC_tran"/>
    <property type="match status" value="1"/>
</dbReference>
<evidence type="ECO:0000313" key="5">
    <source>
        <dbReference type="Proteomes" id="UP000473531"/>
    </source>
</evidence>
<dbReference type="InterPro" id="IPR017871">
    <property type="entry name" value="ABC_transporter-like_CS"/>
</dbReference>
<comment type="caution">
    <text evidence="4">The sequence shown here is derived from an EMBL/GenBank/DDBJ whole genome shotgun (WGS) entry which is preliminary data.</text>
</comment>
<dbReference type="PANTHER" id="PTHR43514">
    <property type="entry name" value="ABC TRANSPORTER I FAMILY MEMBER 10"/>
    <property type="match status" value="1"/>
</dbReference>
<dbReference type="EMBL" id="WTYU01000001">
    <property type="protein sequence ID" value="MXP14686.1"/>
    <property type="molecule type" value="Genomic_DNA"/>
</dbReference>
<evidence type="ECO:0000256" key="1">
    <source>
        <dbReference type="ARBA" id="ARBA00022741"/>
    </source>
</evidence>
<evidence type="ECO:0000313" key="4">
    <source>
        <dbReference type="EMBL" id="MXP14686.1"/>
    </source>
</evidence>
<evidence type="ECO:0000256" key="2">
    <source>
        <dbReference type="ARBA" id="ARBA00022840"/>
    </source>
</evidence>
<dbReference type="Gene3D" id="3.40.50.300">
    <property type="entry name" value="P-loop containing nucleotide triphosphate hydrolases"/>
    <property type="match status" value="1"/>
</dbReference>
<keyword evidence="1" id="KW-0547">Nucleotide-binding</keyword>
<gene>
    <name evidence="4" type="ORF">GRI44_07975</name>
</gene>
<dbReference type="PROSITE" id="PS00211">
    <property type="entry name" value="ABC_TRANSPORTER_1"/>
    <property type="match status" value="1"/>
</dbReference>
<dbReference type="Proteomes" id="UP000473531">
    <property type="component" value="Unassembled WGS sequence"/>
</dbReference>
<dbReference type="InterPro" id="IPR027417">
    <property type="entry name" value="P-loop_NTPase"/>
</dbReference>
<dbReference type="GO" id="GO:0005524">
    <property type="term" value="F:ATP binding"/>
    <property type="evidence" value="ECO:0007669"/>
    <property type="project" value="UniProtKB-KW"/>
</dbReference>
<sequence>MSFDIVLRHATGENSIAIDHHSDASLVAITGPSGCGKTTALNCVAGLITPQFAQISVNGRTLIDSERNVSLPAESRRCGYIFQDARLFPHLRVSANLAYGMRMRGAAHTDVDHAAVIDVLGIGGLADRWPATLSGGEIRRVAIARALMSGPEFLLLDEPLSSLDKARGEEVLGMIERIHSQLSVPMLYVSHDPAEVARLTQTIIKLG</sequence>
<dbReference type="PANTHER" id="PTHR43514:SF4">
    <property type="entry name" value="ABC TRANSPORTER I FAMILY MEMBER 10"/>
    <property type="match status" value="1"/>
</dbReference>
<dbReference type="InterPro" id="IPR003593">
    <property type="entry name" value="AAA+_ATPase"/>
</dbReference>
<proteinExistence type="predicted"/>
<dbReference type="SUPFAM" id="SSF52540">
    <property type="entry name" value="P-loop containing nucleoside triphosphate hydrolases"/>
    <property type="match status" value="1"/>
</dbReference>
<dbReference type="GO" id="GO:0016887">
    <property type="term" value="F:ATP hydrolysis activity"/>
    <property type="evidence" value="ECO:0007669"/>
    <property type="project" value="InterPro"/>
</dbReference>
<dbReference type="InterPro" id="IPR050334">
    <property type="entry name" value="Molybdenum_import_ModC"/>
</dbReference>
<protein>
    <submittedName>
        <fullName evidence="4">ATP-binding cassette domain-containing protein</fullName>
    </submittedName>
</protein>
<reference evidence="4 5" key="1">
    <citation type="submission" date="2019-12" db="EMBL/GenBank/DDBJ databases">
        <title>Genomic-based taxomic classification of the family Erythrobacteraceae.</title>
        <authorList>
            <person name="Xu L."/>
        </authorList>
    </citation>
    <scope>NUCLEOTIDE SEQUENCE [LARGE SCALE GENOMIC DNA]</scope>
    <source>
        <strain evidence="4 5">KCTC 52259</strain>
    </source>
</reference>
<dbReference type="InterPro" id="IPR003439">
    <property type="entry name" value="ABC_transporter-like_ATP-bd"/>
</dbReference>
<dbReference type="PROSITE" id="PS50893">
    <property type="entry name" value="ABC_TRANSPORTER_2"/>
    <property type="match status" value="1"/>
</dbReference>
<organism evidence="4 5">
    <name type="scientific">Allopontixanthobacter confluentis</name>
    <dbReference type="NCBI Taxonomy" id="1849021"/>
    <lineage>
        <taxon>Bacteria</taxon>
        <taxon>Pseudomonadati</taxon>
        <taxon>Pseudomonadota</taxon>
        <taxon>Alphaproteobacteria</taxon>
        <taxon>Sphingomonadales</taxon>
        <taxon>Erythrobacteraceae</taxon>
        <taxon>Allopontixanthobacter</taxon>
    </lineage>
</organism>
<feature type="domain" description="ABC transporter" evidence="3">
    <location>
        <begin position="1"/>
        <end position="207"/>
    </location>
</feature>
<evidence type="ECO:0000259" key="3">
    <source>
        <dbReference type="PROSITE" id="PS50893"/>
    </source>
</evidence>
<accession>A0A6L7GGT8</accession>
<name>A0A6L7GGT8_9SPHN</name>
<dbReference type="OrthoDB" id="9802264at2"/>
<keyword evidence="5" id="KW-1185">Reference proteome</keyword>
<dbReference type="SMART" id="SM00382">
    <property type="entry name" value="AAA"/>
    <property type="match status" value="1"/>
</dbReference>
<dbReference type="AlphaFoldDB" id="A0A6L7GGT8"/>
<keyword evidence="2 4" id="KW-0067">ATP-binding</keyword>